<protein>
    <recommendedName>
        <fullName evidence="3">DUF676 domain-containing protein</fullName>
    </recommendedName>
</protein>
<evidence type="ECO:0000313" key="1">
    <source>
        <dbReference type="EMBL" id="OIP99717.1"/>
    </source>
</evidence>
<dbReference type="SUPFAM" id="SSF53474">
    <property type="entry name" value="alpha/beta-Hydrolases"/>
    <property type="match status" value="1"/>
</dbReference>
<organism evidence="1 2">
    <name type="scientific">Candidatus Wirthbacteria bacterium CG2_30_54_11</name>
    <dbReference type="NCBI Taxonomy" id="1817892"/>
    <lineage>
        <taxon>Bacteria</taxon>
        <taxon>Candidatus Wirthbacteria</taxon>
    </lineage>
</organism>
<sequence>MSYARDDTKREPSERYPHLRQFLFSGIEVRALPDKPITHLVIAFPGVNDMNGVGLHTLFAIDPPNGSNDMSGVEGNAAQKRGPYLEHTARWLRGMIPEIVKRPGWGVVTLTNFQSCEHMDLAEAQIACLIQSIRQRNIEQFGYDDLINVVFMGHSSGGLTATRMANHAMDGKDPYSYHDTPMPGETGIRLRGVILVDAYMQVEHLSERFRWVIEKTSIKLSDIPLLENIVRALSKAEKKQPELFDQPFYGILARAVRDAMRLAGRRPGRDARNIEKMVLGLLDAIRFVQEVADTIQEESNKLGSRIKKHHIGTHYLKIGDQADANPRSVVIPEAMESFKLKLPRMTEDRVSGVSHSMPPETIPKMTEYLVNALQKVMASSDAMLSQRNLQSYSDLALATASDRNQSSTNQSGSGILIY</sequence>
<dbReference type="EMBL" id="MNZT01000010">
    <property type="protein sequence ID" value="OIP99717.1"/>
    <property type="molecule type" value="Genomic_DNA"/>
</dbReference>
<dbReference type="Gene3D" id="3.40.50.1820">
    <property type="entry name" value="alpha/beta hydrolase"/>
    <property type="match status" value="1"/>
</dbReference>
<accession>A0A1J5IR90</accession>
<comment type="caution">
    <text evidence="1">The sequence shown here is derived from an EMBL/GenBank/DDBJ whole genome shotgun (WGS) entry which is preliminary data.</text>
</comment>
<reference evidence="1 2" key="1">
    <citation type="journal article" date="2016" name="Environ. Microbiol.">
        <title>Genomic resolution of a cold subsurface aquifer community provides metabolic insights for novel microbes adapted to high CO concentrations.</title>
        <authorList>
            <person name="Probst A.J."/>
            <person name="Castelle C.J."/>
            <person name="Singh A."/>
            <person name="Brown C.T."/>
            <person name="Anantharaman K."/>
            <person name="Sharon I."/>
            <person name="Hug L.A."/>
            <person name="Burstein D."/>
            <person name="Emerson J.B."/>
            <person name="Thomas B.C."/>
            <person name="Banfield J.F."/>
        </authorList>
    </citation>
    <scope>NUCLEOTIDE SEQUENCE [LARGE SCALE GENOMIC DNA]</scope>
    <source>
        <strain evidence="1">CG2_30_54_11</strain>
    </source>
</reference>
<dbReference type="InterPro" id="IPR029058">
    <property type="entry name" value="AB_hydrolase_fold"/>
</dbReference>
<gene>
    <name evidence="1" type="ORF">AUK40_00475</name>
</gene>
<dbReference type="AlphaFoldDB" id="A0A1J5IR90"/>
<name>A0A1J5IR90_9BACT</name>
<proteinExistence type="predicted"/>
<dbReference type="Proteomes" id="UP000183245">
    <property type="component" value="Unassembled WGS sequence"/>
</dbReference>
<evidence type="ECO:0008006" key="3">
    <source>
        <dbReference type="Google" id="ProtNLM"/>
    </source>
</evidence>
<evidence type="ECO:0000313" key="2">
    <source>
        <dbReference type="Proteomes" id="UP000183245"/>
    </source>
</evidence>